<comment type="caution">
    <text evidence="4">The sequence shown here is derived from an EMBL/GenBank/DDBJ whole genome shotgun (WGS) entry which is preliminary data.</text>
</comment>
<dbReference type="Proteomes" id="UP000002754">
    <property type="component" value="Unassembled WGS sequence"/>
</dbReference>
<evidence type="ECO:0000313" key="7">
    <source>
        <dbReference type="Proteomes" id="UP000297014"/>
    </source>
</evidence>
<evidence type="ECO:0000313" key="4">
    <source>
        <dbReference type="EMBL" id="KGA97620.1"/>
    </source>
</evidence>
<dbReference type="NCBIfam" id="TIGR02532">
    <property type="entry name" value="IV_pilin_GFxxxE"/>
    <property type="match status" value="1"/>
</dbReference>
<proteinExistence type="predicted"/>
<keyword evidence="3" id="KW-1133">Transmembrane helix</keyword>
<evidence type="ECO:0000313" key="5">
    <source>
        <dbReference type="EMBL" id="THG91454.1"/>
    </source>
</evidence>
<evidence type="ECO:0008006" key="8">
    <source>
        <dbReference type="Google" id="ProtNLM"/>
    </source>
</evidence>
<reference evidence="4 6" key="1">
    <citation type="journal article" date="2014" name="Genome Announc.">
        <title>Draft Genome Sequence of Bacillus alcalophilus AV1934, a Classic Alkaliphile Isolated from Human Feces in 1934.</title>
        <authorList>
            <person name="Attie O."/>
            <person name="Jayaprakash A."/>
            <person name="Shah H."/>
            <person name="Paulsen I.T."/>
            <person name="Morino M."/>
            <person name="Takahashi Y."/>
            <person name="Narumi I."/>
            <person name="Sachidanandam R."/>
            <person name="Satoh K."/>
            <person name="Ito M."/>
            <person name="Krulwich T.A."/>
        </authorList>
    </citation>
    <scope>NUCLEOTIDE SEQUENCE [LARGE SCALE GENOMIC DNA]</scope>
    <source>
        <strain evidence="4 6">AV1934</strain>
    </source>
</reference>
<organism evidence="4 6">
    <name type="scientific">Alkalihalobacillus alcalophilus ATCC 27647 = CGMCC 1.3604</name>
    <dbReference type="NCBI Taxonomy" id="1218173"/>
    <lineage>
        <taxon>Bacteria</taxon>
        <taxon>Bacillati</taxon>
        <taxon>Bacillota</taxon>
        <taxon>Bacilli</taxon>
        <taxon>Bacillales</taxon>
        <taxon>Bacillaceae</taxon>
        <taxon>Alkalihalobacillus</taxon>
    </lineage>
</organism>
<evidence type="ECO:0000256" key="1">
    <source>
        <dbReference type="ARBA" id="ARBA00004241"/>
    </source>
</evidence>
<feature type="transmembrane region" description="Helical" evidence="3">
    <location>
        <begin position="20"/>
        <end position="41"/>
    </location>
</feature>
<keyword evidence="2" id="KW-0178">Competence</keyword>
<dbReference type="eggNOG" id="COG4967">
    <property type="taxonomic scope" value="Bacteria"/>
</dbReference>
<dbReference type="AlphaFoldDB" id="A0A094XFP3"/>
<evidence type="ECO:0000313" key="6">
    <source>
        <dbReference type="Proteomes" id="UP000002754"/>
    </source>
</evidence>
<dbReference type="GO" id="GO:0030420">
    <property type="term" value="P:establishment of competence for transformation"/>
    <property type="evidence" value="ECO:0007669"/>
    <property type="project" value="UniProtKB-KW"/>
</dbReference>
<dbReference type="STRING" id="1218173.BALCAV_0209205"/>
<keyword evidence="3" id="KW-0472">Membrane</keyword>
<accession>A0A094XFP3</accession>
<dbReference type="RefSeq" id="WP_003320493.1">
    <property type="nucleotide sequence ID" value="NZ_ALPT02000025.1"/>
</dbReference>
<dbReference type="InterPro" id="IPR012902">
    <property type="entry name" value="N_methyl_site"/>
</dbReference>
<dbReference type="EMBL" id="JALP01000069">
    <property type="protein sequence ID" value="THG91454.1"/>
    <property type="molecule type" value="Genomic_DNA"/>
</dbReference>
<keyword evidence="6" id="KW-1185">Reference proteome</keyword>
<keyword evidence="3" id="KW-0812">Transmembrane</keyword>
<name>A0A094XFP3_ALKAL</name>
<gene>
    <name evidence="5" type="ORF">AJ85_04800</name>
    <name evidence="4" type="ORF">BALCAV_0209205</name>
</gene>
<dbReference type="OrthoDB" id="2456766at2"/>
<protein>
    <recommendedName>
        <fullName evidence="8">Prepilin-type N-terminal cleavage/methylation domain-containing protein</fullName>
    </recommendedName>
</protein>
<comment type="subcellular location">
    <subcellularLocation>
        <location evidence="1">Cell surface</location>
    </subcellularLocation>
</comment>
<dbReference type="Pfam" id="PF07963">
    <property type="entry name" value="N_methyl"/>
    <property type="match status" value="1"/>
</dbReference>
<sequence length="146" mass="16128">MNSFSFLPKKIINHSQGFTLIEVIVSLTLLLIFGLSFAYVLGNGMKANELNSEKIEATFLAQSELEKIRAARDLALGSIDNKFDYEIYESSTSNEDFVVSLQINPQNEHLIEVSVTVTAKNSSSPLYTTPITLMTNLFIGGEVTSE</sequence>
<dbReference type="Proteomes" id="UP000297014">
    <property type="component" value="Unassembled WGS sequence"/>
</dbReference>
<dbReference type="GO" id="GO:0009986">
    <property type="term" value="C:cell surface"/>
    <property type="evidence" value="ECO:0007669"/>
    <property type="project" value="UniProtKB-SubCell"/>
</dbReference>
<evidence type="ECO:0000256" key="2">
    <source>
        <dbReference type="ARBA" id="ARBA00023287"/>
    </source>
</evidence>
<dbReference type="EMBL" id="ALPT02000025">
    <property type="protein sequence ID" value="KGA97620.1"/>
    <property type="molecule type" value="Genomic_DNA"/>
</dbReference>
<evidence type="ECO:0000256" key="3">
    <source>
        <dbReference type="SAM" id="Phobius"/>
    </source>
</evidence>
<reference evidence="5 7" key="2">
    <citation type="submission" date="2014-01" db="EMBL/GenBank/DDBJ databases">
        <title>Draft genome sequencing of Bacillus alcalophilus CGMCC 1.3604.</title>
        <authorList>
            <person name="Yang J."/>
            <person name="Diao L."/>
            <person name="Yang S."/>
        </authorList>
    </citation>
    <scope>NUCLEOTIDE SEQUENCE [LARGE SCALE GENOMIC DNA]</scope>
    <source>
        <strain evidence="5 7">CGMCC 1.3604</strain>
    </source>
</reference>